<name>A0ABW4VQC0_9BACT</name>
<comment type="caution">
    <text evidence="1">The sequence shown here is derived from an EMBL/GenBank/DDBJ whole genome shotgun (WGS) entry which is preliminary data.</text>
</comment>
<dbReference type="RefSeq" id="WP_376886667.1">
    <property type="nucleotide sequence ID" value="NZ_JBHUHR010000038.1"/>
</dbReference>
<gene>
    <name evidence="1" type="ORF">ACFSKL_13105</name>
</gene>
<dbReference type="EMBL" id="JBHUHR010000038">
    <property type="protein sequence ID" value="MFD2035735.1"/>
    <property type="molecule type" value="Genomic_DNA"/>
</dbReference>
<reference evidence="2" key="1">
    <citation type="journal article" date="2019" name="Int. J. Syst. Evol. Microbiol.">
        <title>The Global Catalogue of Microorganisms (GCM) 10K type strain sequencing project: providing services to taxonomists for standard genome sequencing and annotation.</title>
        <authorList>
            <consortium name="The Broad Institute Genomics Platform"/>
            <consortium name="The Broad Institute Genome Sequencing Center for Infectious Disease"/>
            <person name="Wu L."/>
            <person name="Ma J."/>
        </authorList>
    </citation>
    <scope>NUCLEOTIDE SEQUENCE [LARGE SCALE GENOMIC DNA]</scope>
    <source>
        <strain evidence="2">CGMCC 1.15180</strain>
    </source>
</reference>
<organism evidence="1 2">
    <name type="scientific">Belliella marina</name>
    <dbReference type="NCBI Taxonomy" id="1644146"/>
    <lineage>
        <taxon>Bacteria</taxon>
        <taxon>Pseudomonadati</taxon>
        <taxon>Bacteroidota</taxon>
        <taxon>Cytophagia</taxon>
        <taxon>Cytophagales</taxon>
        <taxon>Cyclobacteriaceae</taxon>
        <taxon>Belliella</taxon>
    </lineage>
</organism>
<protein>
    <submittedName>
        <fullName evidence="1">Uncharacterized protein</fullName>
    </submittedName>
</protein>
<keyword evidence="2" id="KW-1185">Reference proteome</keyword>
<accession>A0ABW4VQC0</accession>
<evidence type="ECO:0000313" key="1">
    <source>
        <dbReference type="EMBL" id="MFD2035735.1"/>
    </source>
</evidence>
<proteinExistence type="predicted"/>
<dbReference type="Proteomes" id="UP001597361">
    <property type="component" value="Unassembled WGS sequence"/>
</dbReference>
<evidence type="ECO:0000313" key="2">
    <source>
        <dbReference type="Proteomes" id="UP001597361"/>
    </source>
</evidence>
<sequence>MMRSIIFFSLLFLGSIIAHVQEYYYWANGEKHSLELYSDKQYILMQGQNKIAIAQELEVSEQSISELKPIIISSTINTDRASKSLESDQYWAFVNSSIDKAKVPSSDIIYVAPLFLVNGKEIGLSHYFYVKLKQEKDIEVLKLLAKENMV</sequence>